<evidence type="ECO:0000313" key="2">
    <source>
        <dbReference type="EMBL" id="CAA2145147.1"/>
    </source>
</evidence>
<feature type="domain" description="Tc1-like transposase DDE" evidence="1">
    <location>
        <begin position="18"/>
        <end position="123"/>
    </location>
</feature>
<reference evidence="2" key="1">
    <citation type="submission" date="2019-12" db="EMBL/GenBank/DDBJ databases">
        <authorList>
            <person name="Cremers G."/>
        </authorList>
    </citation>
    <scope>NUCLEOTIDE SEQUENCE</scope>
    <source>
        <strain evidence="2">Mbul2</strain>
    </source>
</reference>
<proteinExistence type="predicted"/>
<dbReference type="Gene3D" id="3.30.420.10">
    <property type="entry name" value="Ribonuclease H-like superfamily/Ribonuclease H"/>
    <property type="match status" value="1"/>
</dbReference>
<name>A0A679KD07_9HYPH</name>
<dbReference type="InterPro" id="IPR036397">
    <property type="entry name" value="RNaseH_sf"/>
</dbReference>
<gene>
    <name evidence="2" type="ORF">MBLL_04269</name>
</gene>
<organism evidence="2">
    <name type="scientific">Methylobacterium bullatum</name>
    <dbReference type="NCBI Taxonomy" id="570505"/>
    <lineage>
        <taxon>Bacteria</taxon>
        <taxon>Pseudomonadati</taxon>
        <taxon>Pseudomonadota</taxon>
        <taxon>Alphaproteobacteria</taxon>
        <taxon>Hyphomicrobiales</taxon>
        <taxon>Methylobacteriaceae</taxon>
        <taxon>Methylobacterium</taxon>
    </lineage>
</organism>
<dbReference type="Pfam" id="PF13358">
    <property type="entry name" value="DDE_3"/>
    <property type="match status" value="1"/>
</dbReference>
<dbReference type="AlphaFoldDB" id="A0A679KD07"/>
<protein>
    <recommendedName>
        <fullName evidence="1">Tc1-like transposase DDE domain-containing protein</fullName>
    </recommendedName>
</protein>
<dbReference type="EMBL" id="LR743511">
    <property type="protein sequence ID" value="CAA2145147.1"/>
    <property type="molecule type" value="Genomic_DNA"/>
</dbReference>
<sequence length="180" mass="20251">MSARRTPCCADGHVVATDRRHQRTAHAYIFGAIRPEKGMRAGLVAPRCDTSAMNEHLKEISCIVDPGAHAVLILDGIGWHIAHDLVVPDNITLLTLLACEPEFNPAENVWQFLRDNWLGDRILTSYDLDRCCQALKRFVAQLWLIMSIGLHQWAYRLWSIPAGIIQLNVTANRPSLIFSD</sequence>
<evidence type="ECO:0000259" key="1">
    <source>
        <dbReference type="Pfam" id="PF13358"/>
    </source>
</evidence>
<accession>A0A679KD07</accession>
<dbReference type="GO" id="GO:0003676">
    <property type="term" value="F:nucleic acid binding"/>
    <property type="evidence" value="ECO:0007669"/>
    <property type="project" value="InterPro"/>
</dbReference>
<dbReference type="InterPro" id="IPR038717">
    <property type="entry name" value="Tc1-like_DDE_dom"/>
</dbReference>